<reference evidence="2" key="1">
    <citation type="submission" date="2018-05" db="EMBL/GenBank/DDBJ databases">
        <authorList>
            <person name="Lanie J.A."/>
            <person name="Ng W.-L."/>
            <person name="Kazmierczak K.M."/>
            <person name="Andrzejewski T.M."/>
            <person name="Davidsen T.M."/>
            <person name="Wayne K.J."/>
            <person name="Tettelin H."/>
            <person name="Glass J.I."/>
            <person name="Rusch D."/>
            <person name="Podicherti R."/>
            <person name="Tsui H.-C.T."/>
            <person name="Winkler M.E."/>
        </authorList>
    </citation>
    <scope>NUCLEOTIDE SEQUENCE</scope>
</reference>
<accession>A0A382F6B8</accession>
<dbReference type="InterPro" id="IPR011249">
    <property type="entry name" value="Metalloenz_LuxS/M16"/>
</dbReference>
<sequence length="54" mass="5776">MSDGSDFMAQTFLDNGIQVLTEHMPGVRSAAVGIWVRQGSAHETMADAGISHML</sequence>
<evidence type="ECO:0000313" key="2">
    <source>
        <dbReference type="EMBL" id="SVB57753.1"/>
    </source>
</evidence>
<dbReference type="InterPro" id="IPR011765">
    <property type="entry name" value="Pept_M16_N"/>
</dbReference>
<dbReference type="Gene3D" id="3.30.830.10">
    <property type="entry name" value="Metalloenzyme, LuxS/M16 peptidase-like"/>
    <property type="match status" value="1"/>
</dbReference>
<feature type="domain" description="Peptidase M16 N-terminal" evidence="1">
    <location>
        <begin position="19"/>
        <end position="54"/>
    </location>
</feature>
<evidence type="ECO:0000259" key="1">
    <source>
        <dbReference type="Pfam" id="PF00675"/>
    </source>
</evidence>
<gene>
    <name evidence="2" type="ORF">METZ01_LOCUS210607</name>
</gene>
<name>A0A382F6B8_9ZZZZ</name>
<dbReference type="SUPFAM" id="SSF63411">
    <property type="entry name" value="LuxS/MPP-like metallohydrolase"/>
    <property type="match status" value="1"/>
</dbReference>
<protein>
    <recommendedName>
        <fullName evidence="1">Peptidase M16 N-terminal domain-containing protein</fullName>
    </recommendedName>
</protein>
<proteinExistence type="predicted"/>
<dbReference type="GO" id="GO:0046872">
    <property type="term" value="F:metal ion binding"/>
    <property type="evidence" value="ECO:0007669"/>
    <property type="project" value="InterPro"/>
</dbReference>
<organism evidence="2">
    <name type="scientific">marine metagenome</name>
    <dbReference type="NCBI Taxonomy" id="408172"/>
    <lineage>
        <taxon>unclassified sequences</taxon>
        <taxon>metagenomes</taxon>
        <taxon>ecological metagenomes</taxon>
    </lineage>
</organism>
<feature type="non-terminal residue" evidence="2">
    <location>
        <position position="54"/>
    </location>
</feature>
<dbReference type="EMBL" id="UINC01047896">
    <property type="protein sequence ID" value="SVB57753.1"/>
    <property type="molecule type" value="Genomic_DNA"/>
</dbReference>
<dbReference type="Pfam" id="PF00675">
    <property type="entry name" value="Peptidase_M16"/>
    <property type="match status" value="1"/>
</dbReference>
<dbReference type="AlphaFoldDB" id="A0A382F6B8"/>